<dbReference type="SUPFAM" id="SSF56281">
    <property type="entry name" value="Metallo-hydrolase/oxidoreductase"/>
    <property type="match status" value="1"/>
</dbReference>
<dbReference type="InterPro" id="IPR050114">
    <property type="entry name" value="UPF0173_UPF0282_UlaG_hydrolase"/>
</dbReference>
<dbReference type="Gene3D" id="3.60.15.10">
    <property type="entry name" value="Ribonuclease Z/Hydroxyacylglutathione hydrolase-like"/>
    <property type="match status" value="1"/>
</dbReference>
<gene>
    <name evidence="3" type="ORF">D7Y13_12390</name>
</gene>
<evidence type="ECO:0000313" key="4">
    <source>
        <dbReference type="Proteomes" id="UP000278907"/>
    </source>
</evidence>
<protein>
    <submittedName>
        <fullName evidence="3">MBL fold metallo-hydrolase</fullName>
    </submittedName>
</protein>
<feature type="compositionally biased region" description="Polar residues" evidence="1">
    <location>
        <begin position="1"/>
        <end position="13"/>
    </location>
</feature>
<dbReference type="Proteomes" id="UP000278907">
    <property type="component" value="Unassembled WGS sequence"/>
</dbReference>
<feature type="domain" description="Metallo-beta-lactamase" evidence="2">
    <location>
        <begin position="98"/>
        <end position="279"/>
    </location>
</feature>
<name>A0ABX9QK69_9BACT</name>
<organism evidence="3 4">
    <name type="scientific">Corallococcus praedator</name>
    <dbReference type="NCBI Taxonomy" id="2316724"/>
    <lineage>
        <taxon>Bacteria</taxon>
        <taxon>Pseudomonadati</taxon>
        <taxon>Myxococcota</taxon>
        <taxon>Myxococcia</taxon>
        <taxon>Myxococcales</taxon>
        <taxon>Cystobacterineae</taxon>
        <taxon>Myxococcaceae</taxon>
        <taxon>Corallococcus</taxon>
    </lineage>
</organism>
<feature type="region of interest" description="Disordered" evidence="1">
    <location>
        <begin position="1"/>
        <end position="22"/>
    </location>
</feature>
<dbReference type="PROSITE" id="PS51318">
    <property type="entry name" value="TAT"/>
    <property type="match status" value="1"/>
</dbReference>
<evidence type="ECO:0000259" key="2">
    <source>
        <dbReference type="Pfam" id="PF12706"/>
    </source>
</evidence>
<dbReference type="Pfam" id="PF12706">
    <property type="entry name" value="Lactamase_B_2"/>
    <property type="match status" value="1"/>
</dbReference>
<comment type="caution">
    <text evidence="3">The sequence shown here is derived from an EMBL/GenBank/DDBJ whole genome shotgun (WGS) entry which is preliminary data.</text>
</comment>
<proteinExistence type="predicted"/>
<reference evidence="3 4" key="1">
    <citation type="submission" date="2018-09" db="EMBL/GenBank/DDBJ databases">
        <authorList>
            <person name="Livingstone P.G."/>
            <person name="Whitworth D.E."/>
        </authorList>
    </citation>
    <scope>NUCLEOTIDE SEQUENCE [LARGE SCALE GENOMIC DNA]</scope>
    <source>
        <strain evidence="3 4">CA031B</strain>
    </source>
</reference>
<dbReference type="InterPro" id="IPR006311">
    <property type="entry name" value="TAT_signal"/>
</dbReference>
<sequence length="323" mass="34384">MPQTDSSPRTQSPAVPPGRSARIDDIEPVIQASAEAARPGRTGRRDFLRAAVSLAAGAALLPPGTGHAAKPVDSAALRAQRLAWAGVRLQLGRDTLFLDPLLDPAVWGPALKDPLVPLDVTDGGRFVLVTHRHPDHFDRVAVRKVLGDTGTLVCAPDTAAAAAAAGFRVRSAPLYEPVLLNDFTATAVPAADGYGDAQVSWVVSGGGRRIIHCGDTLWHGSWWHIGRQFGPFDAAFLPINGARFGWRKPVSDVHAVLTPEQAVAAAVVLGARLLVPIHYGVAASEDYQEVPDAEALLLAAARKRKVNVELARPGEWLSWQPRT</sequence>
<dbReference type="InterPro" id="IPR001279">
    <property type="entry name" value="Metallo-B-lactamas"/>
</dbReference>
<accession>A0ABX9QK69</accession>
<dbReference type="InterPro" id="IPR036866">
    <property type="entry name" value="RibonucZ/Hydroxyglut_hydro"/>
</dbReference>
<dbReference type="PANTHER" id="PTHR43546">
    <property type="entry name" value="UPF0173 METAL-DEPENDENT HYDROLASE MJ1163-RELATED"/>
    <property type="match status" value="1"/>
</dbReference>
<evidence type="ECO:0000256" key="1">
    <source>
        <dbReference type="SAM" id="MobiDB-lite"/>
    </source>
</evidence>
<keyword evidence="4" id="KW-1185">Reference proteome</keyword>
<dbReference type="PANTHER" id="PTHR43546:SF3">
    <property type="entry name" value="UPF0173 METAL-DEPENDENT HYDROLASE MJ1163"/>
    <property type="match status" value="1"/>
</dbReference>
<dbReference type="EMBL" id="RAWI01000072">
    <property type="protein sequence ID" value="RKI10610.1"/>
    <property type="molecule type" value="Genomic_DNA"/>
</dbReference>
<evidence type="ECO:0000313" key="3">
    <source>
        <dbReference type="EMBL" id="RKI10610.1"/>
    </source>
</evidence>
<dbReference type="RefSeq" id="WP_120582049.1">
    <property type="nucleotide sequence ID" value="NZ_RAWI01000072.1"/>
</dbReference>